<dbReference type="SUPFAM" id="SSF52096">
    <property type="entry name" value="ClpP/crotonase"/>
    <property type="match status" value="1"/>
</dbReference>
<proteinExistence type="inferred from homology"/>
<dbReference type="Gene3D" id="3.90.226.10">
    <property type="entry name" value="2-enoyl-CoA Hydratase, Chain A, domain 1"/>
    <property type="match status" value="1"/>
</dbReference>
<dbReference type="RefSeq" id="WP_344005744.1">
    <property type="nucleotide sequence ID" value="NZ_BAAAMY010000004.1"/>
</dbReference>
<dbReference type="Pfam" id="PF00378">
    <property type="entry name" value="ECH_1"/>
    <property type="match status" value="1"/>
</dbReference>
<gene>
    <name evidence="3" type="ORF">GCM10009737_15050</name>
</gene>
<dbReference type="PANTHER" id="PTHR43802:SF1">
    <property type="entry name" value="IP11341P-RELATED"/>
    <property type="match status" value="1"/>
</dbReference>
<evidence type="ECO:0000313" key="4">
    <source>
        <dbReference type="Proteomes" id="UP001501612"/>
    </source>
</evidence>
<comment type="caution">
    <text evidence="3">The sequence shown here is derived from an EMBL/GenBank/DDBJ whole genome shotgun (WGS) entry which is preliminary data.</text>
</comment>
<dbReference type="InterPro" id="IPR001753">
    <property type="entry name" value="Enoyl-CoA_hydra/iso"/>
</dbReference>
<dbReference type="InterPro" id="IPR029045">
    <property type="entry name" value="ClpP/crotonase-like_dom_sf"/>
</dbReference>
<protein>
    <submittedName>
        <fullName evidence="3">Enoyl-CoA hydratase/isomerase family protein</fullName>
    </submittedName>
</protein>
<sequence>MSDDLHVEADGGVLRVTFDRPEARNAMTFDMYAGLVAACERADADDAIRVMVLRGAGGRAFVAGTDIAQFAGFDGPAGVAYEGRIDATIGRLLAVTVPVVAAIDGFCIGGGLAIASAADLRVASRDARFGYPIARTLGNTLSARSYALAVRHLGAGRVIDMIATARLLDAEEALTAGFVTRVAEDVTTTTEEVVTAILGHAPLTLWSAKELLRRLHAAAGVVEDADVLDRVYGSADFAAGVAAFTAPPSAGRRTSPDWQGR</sequence>
<evidence type="ECO:0000313" key="3">
    <source>
        <dbReference type="EMBL" id="GAA1914645.1"/>
    </source>
</evidence>
<name>A0ABP5AI05_9ACTN</name>
<dbReference type="InterPro" id="IPR018376">
    <property type="entry name" value="Enoyl-CoA_hyd/isom_CS"/>
</dbReference>
<dbReference type="PROSITE" id="PS00166">
    <property type="entry name" value="ENOYL_COA_HYDRATASE"/>
    <property type="match status" value="1"/>
</dbReference>
<organism evidence="3 4">
    <name type="scientific">Nocardioides lentus</name>
    <dbReference type="NCBI Taxonomy" id="338077"/>
    <lineage>
        <taxon>Bacteria</taxon>
        <taxon>Bacillati</taxon>
        <taxon>Actinomycetota</taxon>
        <taxon>Actinomycetes</taxon>
        <taxon>Propionibacteriales</taxon>
        <taxon>Nocardioidaceae</taxon>
        <taxon>Nocardioides</taxon>
    </lineage>
</organism>
<evidence type="ECO:0000256" key="1">
    <source>
        <dbReference type="ARBA" id="ARBA00005254"/>
    </source>
</evidence>
<accession>A0ABP5AI05</accession>
<dbReference type="CDD" id="cd06558">
    <property type="entry name" value="crotonase-like"/>
    <property type="match status" value="1"/>
</dbReference>
<dbReference type="NCBIfam" id="NF004796">
    <property type="entry name" value="PRK06144.1"/>
    <property type="match status" value="1"/>
</dbReference>
<comment type="similarity">
    <text evidence="1 2">Belongs to the enoyl-CoA hydratase/isomerase family.</text>
</comment>
<reference evidence="4" key="1">
    <citation type="journal article" date="2019" name="Int. J. Syst. Evol. Microbiol.">
        <title>The Global Catalogue of Microorganisms (GCM) 10K type strain sequencing project: providing services to taxonomists for standard genome sequencing and annotation.</title>
        <authorList>
            <consortium name="The Broad Institute Genomics Platform"/>
            <consortium name="The Broad Institute Genome Sequencing Center for Infectious Disease"/>
            <person name="Wu L."/>
            <person name="Ma J."/>
        </authorList>
    </citation>
    <scope>NUCLEOTIDE SEQUENCE [LARGE SCALE GENOMIC DNA]</scope>
    <source>
        <strain evidence="4">JCM 14046</strain>
    </source>
</reference>
<dbReference type="EMBL" id="BAAAMY010000004">
    <property type="protein sequence ID" value="GAA1914645.1"/>
    <property type="molecule type" value="Genomic_DNA"/>
</dbReference>
<dbReference type="PANTHER" id="PTHR43802">
    <property type="entry name" value="ENOYL-COA HYDRATASE"/>
    <property type="match status" value="1"/>
</dbReference>
<evidence type="ECO:0000256" key="2">
    <source>
        <dbReference type="RuleBase" id="RU003707"/>
    </source>
</evidence>
<keyword evidence="4" id="KW-1185">Reference proteome</keyword>
<dbReference type="Proteomes" id="UP001501612">
    <property type="component" value="Unassembled WGS sequence"/>
</dbReference>